<evidence type="ECO:0000313" key="6">
    <source>
        <dbReference type="Proteomes" id="UP000332933"/>
    </source>
</evidence>
<evidence type="ECO:0000256" key="2">
    <source>
        <dbReference type="SAM" id="Phobius"/>
    </source>
</evidence>
<feature type="transmembrane region" description="Helical" evidence="2">
    <location>
        <begin position="6"/>
        <end position="26"/>
    </location>
</feature>
<dbReference type="GO" id="GO:0008270">
    <property type="term" value="F:zinc ion binding"/>
    <property type="evidence" value="ECO:0007669"/>
    <property type="project" value="UniProtKB-KW"/>
</dbReference>
<reference evidence="4" key="2">
    <citation type="submission" date="2019-06" db="EMBL/GenBank/DDBJ databases">
        <title>Genomics analysis of Aphanomyces spp. identifies a new class of oomycete effector associated with host adaptation.</title>
        <authorList>
            <person name="Gaulin E."/>
        </authorList>
    </citation>
    <scope>NUCLEOTIDE SEQUENCE</scope>
    <source>
        <strain evidence="4">CBS 578.67</strain>
    </source>
</reference>
<keyword evidence="2" id="KW-1133">Transmembrane helix</keyword>
<keyword evidence="1" id="KW-0863">Zinc-finger</keyword>
<dbReference type="Gene3D" id="3.30.40.10">
    <property type="entry name" value="Zinc/RING finger domain, C3HC4 (zinc finger)"/>
    <property type="match status" value="1"/>
</dbReference>
<evidence type="ECO:0000313" key="5">
    <source>
        <dbReference type="EMBL" id="VFT81080.1"/>
    </source>
</evidence>
<accession>A0A485KBP8</accession>
<evidence type="ECO:0000256" key="1">
    <source>
        <dbReference type="PROSITE-ProRule" id="PRU00175"/>
    </source>
</evidence>
<keyword evidence="1" id="KW-0862">Zinc</keyword>
<dbReference type="SUPFAM" id="SSF57850">
    <property type="entry name" value="RING/U-box"/>
    <property type="match status" value="1"/>
</dbReference>
<keyword evidence="6" id="KW-1185">Reference proteome</keyword>
<sequence>MKVPPCAIAVITGIGVVAWTICHFLSKPTAIRRRRRSSIVLRLFPKRTFNSLPWFSKMHHPYCDLCATPFEDDEMVQRLPCDDTFHASCLDGALDDACPTCSRDLVEMFHVLLAFQDTDEATNTQRC</sequence>
<dbReference type="Pfam" id="PF13639">
    <property type="entry name" value="zf-RING_2"/>
    <property type="match status" value="1"/>
</dbReference>
<evidence type="ECO:0000259" key="3">
    <source>
        <dbReference type="PROSITE" id="PS50089"/>
    </source>
</evidence>
<dbReference type="InterPro" id="IPR001841">
    <property type="entry name" value="Znf_RING"/>
</dbReference>
<dbReference type="PROSITE" id="PS50089">
    <property type="entry name" value="ZF_RING_2"/>
    <property type="match status" value="1"/>
</dbReference>
<dbReference type="EMBL" id="CAADRA010000845">
    <property type="protein sequence ID" value="VFT81080.1"/>
    <property type="molecule type" value="Genomic_DNA"/>
</dbReference>
<dbReference type="OrthoDB" id="21204at2759"/>
<proteinExistence type="predicted"/>
<reference evidence="5 6" key="1">
    <citation type="submission" date="2019-03" db="EMBL/GenBank/DDBJ databases">
        <authorList>
            <person name="Gaulin E."/>
            <person name="Dumas B."/>
        </authorList>
    </citation>
    <scope>NUCLEOTIDE SEQUENCE [LARGE SCALE GENOMIC DNA]</scope>
    <source>
        <strain evidence="5">CBS 568.67</strain>
    </source>
</reference>
<dbReference type="EMBL" id="VJMH01000845">
    <property type="protein sequence ID" value="KAF0714228.1"/>
    <property type="molecule type" value="Genomic_DNA"/>
</dbReference>
<feature type="domain" description="RING-type" evidence="3">
    <location>
        <begin position="63"/>
        <end position="102"/>
    </location>
</feature>
<dbReference type="InterPro" id="IPR013083">
    <property type="entry name" value="Znf_RING/FYVE/PHD"/>
</dbReference>
<dbReference type="Proteomes" id="UP000332933">
    <property type="component" value="Unassembled WGS sequence"/>
</dbReference>
<evidence type="ECO:0000313" key="4">
    <source>
        <dbReference type="EMBL" id="KAF0714228.1"/>
    </source>
</evidence>
<protein>
    <submittedName>
        <fullName evidence="5">Aste57867_3943 protein</fullName>
    </submittedName>
</protein>
<keyword evidence="2" id="KW-0812">Transmembrane</keyword>
<gene>
    <name evidence="5" type="primary">Aste57867_3943</name>
    <name evidence="4" type="ORF">As57867_003932</name>
    <name evidence="5" type="ORF">ASTE57867_3943</name>
</gene>
<dbReference type="AlphaFoldDB" id="A0A485KBP8"/>
<organism evidence="5 6">
    <name type="scientific">Aphanomyces stellatus</name>
    <dbReference type="NCBI Taxonomy" id="120398"/>
    <lineage>
        <taxon>Eukaryota</taxon>
        <taxon>Sar</taxon>
        <taxon>Stramenopiles</taxon>
        <taxon>Oomycota</taxon>
        <taxon>Saprolegniomycetes</taxon>
        <taxon>Saprolegniales</taxon>
        <taxon>Verrucalvaceae</taxon>
        <taxon>Aphanomyces</taxon>
    </lineage>
</organism>
<keyword evidence="1" id="KW-0479">Metal-binding</keyword>
<name>A0A485KBP8_9STRA</name>
<keyword evidence="2" id="KW-0472">Membrane</keyword>